<gene>
    <name evidence="2" type="ORF">OIE73_17840</name>
</gene>
<feature type="region of interest" description="Disordered" evidence="1">
    <location>
        <begin position="1"/>
        <end position="21"/>
    </location>
</feature>
<organism evidence="2 3">
    <name type="scientific">Streptomyces hirsutus</name>
    <dbReference type="NCBI Taxonomy" id="35620"/>
    <lineage>
        <taxon>Bacteria</taxon>
        <taxon>Bacillati</taxon>
        <taxon>Actinomycetota</taxon>
        <taxon>Actinomycetes</taxon>
        <taxon>Kitasatosporales</taxon>
        <taxon>Streptomycetaceae</taxon>
        <taxon>Streptomyces</taxon>
    </lineage>
</organism>
<reference evidence="2 3" key="1">
    <citation type="submission" date="2022-10" db="EMBL/GenBank/DDBJ databases">
        <title>The complete genomes of actinobacterial strains from the NBC collection.</title>
        <authorList>
            <person name="Joergensen T.S."/>
            <person name="Alvarez Arevalo M."/>
            <person name="Sterndorff E.B."/>
            <person name="Faurdal D."/>
            <person name="Vuksanovic O."/>
            <person name="Mourched A.-S."/>
            <person name="Charusanti P."/>
            <person name="Shaw S."/>
            <person name="Blin K."/>
            <person name="Weber T."/>
        </authorList>
    </citation>
    <scope>NUCLEOTIDE SEQUENCE [LARGE SCALE GENOMIC DNA]</scope>
    <source>
        <strain evidence="2 3">NBC 01753</strain>
    </source>
</reference>
<name>A0ABZ1GQD0_9ACTN</name>
<dbReference type="Proteomes" id="UP001335325">
    <property type="component" value="Chromosome"/>
</dbReference>
<dbReference type="EMBL" id="CP109134">
    <property type="protein sequence ID" value="WSD07435.1"/>
    <property type="molecule type" value="Genomic_DNA"/>
</dbReference>
<proteinExistence type="predicted"/>
<sequence>MSREAPSSSAGSRCDGRDDRHRRWTAAGAGLGELLPGPAAETALGVVGPAVPLLLGVWARTRQDGRAVGAALLPAPLTLQA</sequence>
<dbReference type="GeneID" id="91544470"/>
<dbReference type="RefSeq" id="WP_326753481.1">
    <property type="nucleotide sequence ID" value="NZ_CP109134.1"/>
</dbReference>
<protein>
    <submittedName>
        <fullName evidence="2">Uncharacterized protein</fullName>
    </submittedName>
</protein>
<accession>A0ABZ1GQD0</accession>
<evidence type="ECO:0000313" key="2">
    <source>
        <dbReference type="EMBL" id="WSD07435.1"/>
    </source>
</evidence>
<keyword evidence="3" id="KW-1185">Reference proteome</keyword>
<evidence type="ECO:0000313" key="3">
    <source>
        <dbReference type="Proteomes" id="UP001335325"/>
    </source>
</evidence>
<feature type="compositionally biased region" description="Polar residues" evidence="1">
    <location>
        <begin position="1"/>
        <end position="11"/>
    </location>
</feature>
<evidence type="ECO:0000256" key="1">
    <source>
        <dbReference type="SAM" id="MobiDB-lite"/>
    </source>
</evidence>